<evidence type="ECO:0008006" key="9">
    <source>
        <dbReference type="Google" id="ProtNLM"/>
    </source>
</evidence>
<evidence type="ECO:0000256" key="5">
    <source>
        <dbReference type="ARBA" id="ARBA00023136"/>
    </source>
</evidence>
<keyword evidence="4 6" id="KW-1133">Transmembrane helix</keyword>
<dbReference type="GO" id="GO:0005886">
    <property type="term" value="C:plasma membrane"/>
    <property type="evidence" value="ECO:0007669"/>
    <property type="project" value="UniProtKB-SubCell"/>
</dbReference>
<keyword evidence="2" id="KW-1003">Cell membrane</keyword>
<feature type="transmembrane region" description="Helical" evidence="6">
    <location>
        <begin position="218"/>
        <end position="238"/>
    </location>
</feature>
<keyword evidence="8" id="KW-1185">Reference proteome</keyword>
<dbReference type="EMBL" id="WIXI01000049">
    <property type="protein sequence ID" value="MQY48931.1"/>
    <property type="molecule type" value="Genomic_DNA"/>
</dbReference>
<dbReference type="AlphaFoldDB" id="A0A6A8AJL5"/>
<keyword evidence="5 6" id="KW-0472">Membrane</keyword>
<keyword evidence="3 6" id="KW-0812">Transmembrane</keyword>
<protein>
    <recommendedName>
        <fullName evidence="9">Polysaccharide biosynthesis protein</fullName>
    </recommendedName>
</protein>
<feature type="transmembrane region" description="Helical" evidence="6">
    <location>
        <begin position="42"/>
        <end position="64"/>
    </location>
</feature>
<proteinExistence type="predicted"/>
<feature type="transmembrane region" description="Helical" evidence="6">
    <location>
        <begin position="297"/>
        <end position="320"/>
    </location>
</feature>
<dbReference type="PANTHER" id="PTHR30250">
    <property type="entry name" value="PST FAMILY PREDICTED COLANIC ACID TRANSPORTER"/>
    <property type="match status" value="1"/>
</dbReference>
<feature type="transmembrane region" description="Helical" evidence="6">
    <location>
        <begin position="391"/>
        <end position="409"/>
    </location>
</feature>
<evidence type="ECO:0000256" key="6">
    <source>
        <dbReference type="SAM" id="Phobius"/>
    </source>
</evidence>
<feature type="transmembrane region" description="Helical" evidence="6">
    <location>
        <begin position="84"/>
        <end position="104"/>
    </location>
</feature>
<dbReference type="InterPro" id="IPR050833">
    <property type="entry name" value="Poly_Biosynth_Transport"/>
</dbReference>
<feature type="transmembrane region" description="Helical" evidence="6">
    <location>
        <begin position="332"/>
        <end position="353"/>
    </location>
</feature>
<feature type="transmembrane region" description="Helical" evidence="6">
    <location>
        <begin position="143"/>
        <end position="164"/>
    </location>
</feature>
<evidence type="ECO:0000313" key="8">
    <source>
        <dbReference type="Proteomes" id="UP000435138"/>
    </source>
</evidence>
<evidence type="ECO:0000256" key="4">
    <source>
        <dbReference type="ARBA" id="ARBA00022989"/>
    </source>
</evidence>
<dbReference type="Proteomes" id="UP000435138">
    <property type="component" value="Unassembled WGS sequence"/>
</dbReference>
<name>A0A6A8AJL5_9HYPH</name>
<dbReference type="RefSeq" id="WP_153358174.1">
    <property type="nucleotide sequence ID" value="NZ_JAYKOO010000004.1"/>
</dbReference>
<dbReference type="PANTHER" id="PTHR30250:SF11">
    <property type="entry name" value="O-ANTIGEN TRANSPORTER-RELATED"/>
    <property type="match status" value="1"/>
</dbReference>
<sequence length="419" mass="45994">MRILKKLNSFANLGLRASTLVFRFLLTFYIVKYLGYEAAGIYGLTLGAVGIMPALIGWGLNYFVARDAVGVPVVTAAAKIKTRLVVTTISLTLATLLAIGLAFATGYPLTAIYILIIALVWLETYALDLHVPMIAMEMALQANILVFIRSALWVPVIVGLGVWLPELRSLEAVFASWILSYVVVFAVLYWLIRKWPLGEIAKAPFEGEWIRGRLKKSWFIYFSDLGLVGLVYADRYIVSFMLGLTLTGVYTFYWSLTNALQTLMTTAVVQLALPVLFKAYNAGSASDWKRIMKNQFVKVAALSVVLGAGVFVASEILIHFLDMKDVTEYRSIFIMLLLAAVIRSCSDLLNVGLTSMKKDNHYATINLLGVILSVAMAFAMIEIFGFAGTGIAALSTAILVAIARAIFLFKFSKTIGVAA</sequence>
<feature type="transmembrane region" description="Helical" evidence="6">
    <location>
        <begin position="365"/>
        <end position="385"/>
    </location>
</feature>
<feature type="transmembrane region" description="Helical" evidence="6">
    <location>
        <begin position="110"/>
        <end position="131"/>
    </location>
</feature>
<reference evidence="7 8" key="1">
    <citation type="submission" date="2019-11" db="EMBL/GenBank/DDBJ databases">
        <title>Genome analysis of Rhizobacterium cereale a novel genus and species isolated from maize roots in North Spain.</title>
        <authorList>
            <person name="Menendez E."/>
            <person name="Flores-Felix J.D."/>
            <person name="Ramirez-Bahena M.-H."/>
            <person name="Igual J.M."/>
            <person name="Garcia-Fraile P."/>
            <person name="Peix A."/>
            <person name="Velazquez E."/>
        </authorList>
    </citation>
    <scope>NUCLEOTIDE SEQUENCE [LARGE SCALE GENOMIC DNA]</scope>
    <source>
        <strain evidence="7 8">RZME27</strain>
    </source>
</reference>
<comment type="subcellular location">
    <subcellularLocation>
        <location evidence="1">Cell membrane</location>
        <topology evidence="1">Multi-pass membrane protein</topology>
    </subcellularLocation>
</comment>
<feature type="transmembrane region" description="Helical" evidence="6">
    <location>
        <begin position="170"/>
        <end position="192"/>
    </location>
</feature>
<evidence type="ECO:0000256" key="3">
    <source>
        <dbReference type="ARBA" id="ARBA00022692"/>
    </source>
</evidence>
<accession>A0A6A8AJL5</accession>
<comment type="caution">
    <text evidence="7">The sequence shown here is derived from an EMBL/GenBank/DDBJ whole genome shotgun (WGS) entry which is preliminary data.</text>
</comment>
<evidence type="ECO:0000256" key="2">
    <source>
        <dbReference type="ARBA" id="ARBA00022475"/>
    </source>
</evidence>
<organism evidence="7 8">
    <name type="scientific">Endobacterium cereale</name>
    <dbReference type="NCBI Taxonomy" id="2663029"/>
    <lineage>
        <taxon>Bacteria</taxon>
        <taxon>Pseudomonadati</taxon>
        <taxon>Pseudomonadota</taxon>
        <taxon>Alphaproteobacteria</taxon>
        <taxon>Hyphomicrobiales</taxon>
        <taxon>Rhizobiaceae</taxon>
        <taxon>Endobacterium</taxon>
    </lineage>
</organism>
<evidence type="ECO:0000256" key="1">
    <source>
        <dbReference type="ARBA" id="ARBA00004651"/>
    </source>
</evidence>
<feature type="transmembrane region" description="Helical" evidence="6">
    <location>
        <begin position="20"/>
        <end position="36"/>
    </location>
</feature>
<evidence type="ECO:0000313" key="7">
    <source>
        <dbReference type="EMBL" id="MQY48931.1"/>
    </source>
</evidence>
<gene>
    <name evidence="7" type="ORF">GAO09_23120</name>
</gene>